<protein>
    <recommendedName>
        <fullName evidence="4">Photosynthesis system II assembly factor Ycf48/Hcf136-like domain-containing protein</fullName>
    </recommendedName>
</protein>
<evidence type="ECO:0000313" key="6">
    <source>
        <dbReference type="Proteomes" id="UP001190700"/>
    </source>
</evidence>
<dbReference type="SUPFAM" id="SSF110296">
    <property type="entry name" value="Oligoxyloglucan reducing end-specific cellobiohydrolase"/>
    <property type="match status" value="1"/>
</dbReference>
<dbReference type="PANTHER" id="PTHR47199:SF2">
    <property type="entry name" value="PHOTOSYSTEM II STABILITY_ASSEMBLY FACTOR HCF136, CHLOROPLASTIC"/>
    <property type="match status" value="1"/>
</dbReference>
<dbReference type="InterPro" id="IPR015943">
    <property type="entry name" value="WD40/YVTN_repeat-like_dom_sf"/>
</dbReference>
<keyword evidence="2" id="KW-0604">Photosystem II</keyword>
<keyword evidence="1" id="KW-0602">Photosynthesis</keyword>
<evidence type="ECO:0000259" key="4">
    <source>
        <dbReference type="Pfam" id="PF14870"/>
    </source>
</evidence>
<feature type="signal peptide" evidence="3">
    <location>
        <begin position="1"/>
        <end position="24"/>
    </location>
</feature>
<reference evidence="5 6" key="1">
    <citation type="journal article" date="2015" name="Genome Biol. Evol.">
        <title>Comparative Genomics of a Bacterivorous Green Alga Reveals Evolutionary Causalities and Consequences of Phago-Mixotrophic Mode of Nutrition.</title>
        <authorList>
            <person name="Burns J.A."/>
            <person name="Paasch A."/>
            <person name="Narechania A."/>
            <person name="Kim E."/>
        </authorList>
    </citation>
    <scope>NUCLEOTIDE SEQUENCE [LARGE SCALE GENOMIC DNA]</scope>
    <source>
        <strain evidence="5 6">PLY_AMNH</strain>
    </source>
</reference>
<dbReference type="AlphaFoldDB" id="A0AAE0FM99"/>
<feature type="domain" description="Photosynthesis system II assembly factor Ycf48/Hcf136-like" evidence="4">
    <location>
        <begin position="107"/>
        <end position="184"/>
    </location>
</feature>
<dbReference type="GO" id="GO:0015979">
    <property type="term" value="P:photosynthesis"/>
    <property type="evidence" value="ECO:0007669"/>
    <property type="project" value="UniProtKB-KW"/>
</dbReference>
<sequence>MVCRRQQRYLLLLLLHLKSSSVCASWGWERMHVDTVSPLRDIFVVDDISAWVVGDNDTILESRDGGLTWALRQILPPTLSSVPSTSKTSNTTNSSVPDVLSHSSRQWFGVSFANKSCGWIVGSNASVLHTVNGGFNWTLQVTGLPTSRALHAVHAVSPEIVFMVGEVSTIIKSADGGATWELLNVPEVEDGTSGDLYTVGFVGPDLGWAAGVTNLPGKGFLTHDGGTTWQVNYPEAMTWTHTSKVYFEQERGVGWIVGPGGLVFSSGDAGYSWRELTSCTSKDLNGVTLDSATGVGFLVGPIAKNYVMLVD</sequence>
<name>A0AAE0FM99_9CHLO</name>
<dbReference type="Gene3D" id="2.130.10.10">
    <property type="entry name" value="YVTN repeat-like/Quinoprotein amine dehydrogenase"/>
    <property type="match status" value="1"/>
</dbReference>
<dbReference type="Pfam" id="PF14870">
    <property type="entry name" value="PSII_BNR"/>
    <property type="match status" value="2"/>
</dbReference>
<evidence type="ECO:0000256" key="1">
    <source>
        <dbReference type="ARBA" id="ARBA00022531"/>
    </source>
</evidence>
<comment type="caution">
    <text evidence="5">The sequence shown here is derived from an EMBL/GenBank/DDBJ whole genome shotgun (WGS) entry which is preliminary data.</text>
</comment>
<keyword evidence="6" id="KW-1185">Reference proteome</keyword>
<dbReference type="InterPro" id="IPR028203">
    <property type="entry name" value="PSII_CF48-like_dom"/>
</dbReference>
<evidence type="ECO:0000313" key="5">
    <source>
        <dbReference type="EMBL" id="KAK3262379.1"/>
    </source>
</evidence>
<accession>A0AAE0FM99</accession>
<evidence type="ECO:0000256" key="2">
    <source>
        <dbReference type="ARBA" id="ARBA00023276"/>
    </source>
</evidence>
<dbReference type="PANTHER" id="PTHR47199">
    <property type="entry name" value="PHOTOSYSTEM II STABILITY/ASSEMBLY FACTOR HCF136, CHLOROPLASTIC"/>
    <property type="match status" value="1"/>
</dbReference>
<evidence type="ECO:0000256" key="3">
    <source>
        <dbReference type="SAM" id="SignalP"/>
    </source>
</evidence>
<proteinExistence type="predicted"/>
<organism evidence="5 6">
    <name type="scientific">Cymbomonas tetramitiformis</name>
    <dbReference type="NCBI Taxonomy" id="36881"/>
    <lineage>
        <taxon>Eukaryota</taxon>
        <taxon>Viridiplantae</taxon>
        <taxon>Chlorophyta</taxon>
        <taxon>Pyramimonadophyceae</taxon>
        <taxon>Pyramimonadales</taxon>
        <taxon>Pyramimonadaceae</taxon>
        <taxon>Cymbomonas</taxon>
    </lineage>
</organism>
<dbReference type="GO" id="GO:0009523">
    <property type="term" value="C:photosystem II"/>
    <property type="evidence" value="ECO:0007669"/>
    <property type="project" value="UniProtKB-KW"/>
</dbReference>
<gene>
    <name evidence="5" type="ORF">CYMTET_28762</name>
</gene>
<keyword evidence="3" id="KW-0732">Signal</keyword>
<dbReference type="Proteomes" id="UP001190700">
    <property type="component" value="Unassembled WGS sequence"/>
</dbReference>
<dbReference type="EMBL" id="LGRX02016248">
    <property type="protein sequence ID" value="KAK3262379.1"/>
    <property type="molecule type" value="Genomic_DNA"/>
</dbReference>
<feature type="domain" description="Photosynthesis system II assembly factor Ycf48/Hcf136-like" evidence="4">
    <location>
        <begin position="24"/>
        <end position="74"/>
    </location>
</feature>
<feature type="chain" id="PRO_5042197069" description="Photosynthesis system II assembly factor Ycf48/Hcf136-like domain-containing protein" evidence="3">
    <location>
        <begin position="25"/>
        <end position="311"/>
    </location>
</feature>